<evidence type="ECO:0000256" key="2">
    <source>
        <dbReference type="ARBA" id="ARBA00006924"/>
    </source>
</evidence>
<dbReference type="GO" id="GO:0017136">
    <property type="term" value="F:histone deacetylase activity, NAD-dependent"/>
    <property type="evidence" value="ECO:0007669"/>
    <property type="project" value="InterPro"/>
</dbReference>
<feature type="binding site" evidence="10 11">
    <location>
        <position position="133"/>
    </location>
    <ligand>
        <name>Zn(2+)</name>
        <dbReference type="ChEBI" id="CHEBI:29105"/>
    </ligand>
</feature>
<feature type="domain" description="Deacetylase sirtuin-type" evidence="12">
    <location>
        <begin position="1"/>
        <end position="272"/>
    </location>
</feature>
<dbReference type="AlphaFoldDB" id="A0A5C5G0T8"/>
<dbReference type="PIRSF" id="PIRSF037938">
    <property type="entry name" value="SIR2_euk"/>
    <property type="match status" value="1"/>
</dbReference>
<dbReference type="InterPro" id="IPR017328">
    <property type="entry name" value="Sirtuin_class_I"/>
</dbReference>
<evidence type="ECO:0000256" key="1">
    <source>
        <dbReference type="ARBA" id="ARBA00004173"/>
    </source>
</evidence>
<reference evidence="13 14" key="1">
    <citation type="submission" date="2019-03" db="EMBL/GenBank/DDBJ databases">
        <title>Rhodosporidium diobovatum UCD-FST 08-225 genome sequencing, assembly, and annotation.</title>
        <authorList>
            <person name="Fakankun I.U."/>
            <person name="Fristensky B."/>
            <person name="Levin D.B."/>
        </authorList>
    </citation>
    <scope>NUCLEOTIDE SEQUENCE [LARGE SCALE GENOMIC DNA]</scope>
    <source>
        <strain evidence="13 14">UCD-FST 08-225</strain>
    </source>
</reference>
<dbReference type="InterPro" id="IPR003000">
    <property type="entry name" value="Sirtuin"/>
</dbReference>
<keyword evidence="7 9" id="KW-0520">NAD</keyword>
<keyword evidence="5 10" id="KW-0479">Metal-binding</keyword>
<dbReference type="Gene3D" id="3.40.50.1220">
    <property type="entry name" value="TPP-binding domain"/>
    <property type="match status" value="1"/>
</dbReference>
<feature type="non-terminal residue" evidence="13">
    <location>
        <position position="295"/>
    </location>
</feature>
<feature type="binding site" evidence="10 11">
    <location>
        <position position="136"/>
    </location>
    <ligand>
        <name>Zn(2+)</name>
        <dbReference type="ChEBI" id="CHEBI:29105"/>
    </ligand>
</feature>
<comment type="caution">
    <text evidence="13">The sequence shown here is derived from an EMBL/GenBank/DDBJ whole genome shotgun (WGS) entry which is preliminary data.</text>
</comment>
<evidence type="ECO:0000256" key="10">
    <source>
        <dbReference type="PIRSR" id="PIRSR037938-3"/>
    </source>
</evidence>
<protein>
    <recommendedName>
        <fullName evidence="3">protein acetyllysine N-acetyltransferase</fullName>
        <ecNumber evidence="3">2.3.1.286</ecNumber>
    </recommendedName>
</protein>
<proteinExistence type="inferred from homology"/>
<dbReference type="EC" id="2.3.1.286" evidence="3"/>
<organism evidence="13 14">
    <name type="scientific">Rhodotorula diobovata</name>
    <dbReference type="NCBI Taxonomy" id="5288"/>
    <lineage>
        <taxon>Eukaryota</taxon>
        <taxon>Fungi</taxon>
        <taxon>Dikarya</taxon>
        <taxon>Basidiomycota</taxon>
        <taxon>Pucciniomycotina</taxon>
        <taxon>Microbotryomycetes</taxon>
        <taxon>Sporidiobolales</taxon>
        <taxon>Sporidiobolaceae</taxon>
        <taxon>Rhodotorula</taxon>
    </lineage>
</organism>
<dbReference type="InterPro" id="IPR050134">
    <property type="entry name" value="NAD-dep_sirtuin_deacylases"/>
</dbReference>
<evidence type="ECO:0000259" key="12">
    <source>
        <dbReference type="PROSITE" id="PS50305"/>
    </source>
</evidence>
<comment type="cofactor">
    <cofactor evidence="10">
        <name>Zn(2+)</name>
        <dbReference type="ChEBI" id="CHEBI:29105"/>
    </cofactor>
    <text evidence="10">Binds 1 zinc ion per subunit.</text>
</comment>
<dbReference type="PROSITE" id="PS50305">
    <property type="entry name" value="SIRTUIN"/>
    <property type="match status" value="1"/>
</dbReference>
<dbReference type="InterPro" id="IPR026591">
    <property type="entry name" value="Sirtuin_cat_small_dom_sf"/>
</dbReference>
<dbReference type="InterPro" id="IPR026590">
    <property type="entry name" value="Ssirtuin_cat_dom"/>
</dbReference>
<dbReference type="OrthoDB" id="420264at2759"/>
<dbReference type="InterPro" id="IPR029035">
    <property type="entry name" value="DHS-like_NAD/FAD-binding_dom"/>
</dbReference>
<dbReference type="PANTHER" id="PTHR11085:SF6">
    <property type="entry name" value="NAD-DEPENDENT PROTEIN DEACETYLASE SIRTUIN-2"/>
    <property type="match status" value="1"/>
</dbReference>
<evidence type="ECO:0000256" key="5">
    <source>
        <dbReference type="ARBA" id="ARBA00022723"/>
    </source>
</evidence>
<evidence type="ECO:0000313" key="13">
    <source>
        <dbReference type="EMBL" id="TNY22693.1"/>
    </source>
</evidence>
<gene>
    <name evidence="13" type="ORF">DMC30DRAFT_341537</name>
</gene>
<dbReference type="Proteomes" id="UP000311382">
    <property type="component" value="Unassembled WGS sequence"/>
</dbReference>
<comment type="similarity">
    <text evidence="2">Belongs to the sirtuin family. Class I subfamily.</text>
</comment>
<sequence>TLKDVAKLIEDGKVKRVMVMAGAGISTKAGIPDFRSPETGLYANLQKYKLPFPEAIFDIDYLVERPEAFYTLASELYPGNFKPTTSHYFFRLLQDKGLLHGCWTQNIDTLESIAGLRDDLLVEAHGSFASAKCMNCGKKYTKEEIKPAIMRGEVVRCDEERCRGEREALVKPDIVFFGEGLPDTFFSRISDFSSSQLLLVLGTSLSVGPFNTLMHRVPPHCPRVLVNLESVGEADRPGGQGFEFDRPGTRDVRFLGEADDGVEELCALLGWGEELRRLREEGWREIEEAEGKGEA</sequence>
<feature type="binding site" evidence="9">
    <location>
        <begin position="33"/>
        <end position="35"/>
    </location>
    <ligand>
        <name>NAD(+)</name>
        <dbReference type="ChEBI" id="CHEBI:57540"/>
    </ligand>
</feature>
<dbReference type="CDD" id="cd01408">
    <property type="entry name" value="SIRT1"/>
    <property type="match status" value="1"/>
</dbReference>
<comment type="subcellular location">
    <subcellularLocation>
        <location evidence="1">Mitochondrion</location>
    </subcellularLocation>
</comment>
<evidence type="ECO:0000313" key="14">
    <source>
        <dbReference type="Proteomes" id="UP000311382"/>
    </source>
</evidence>
<keyword evidence="6 10" id="KW-0862">Zinc</keyword>
<evidence type="ECO:0000256" key="11">
    <source>
        <dbReference type="PROSITE-ProRule" id="PRU00236"/>
    </source>
</evidence>
<dbReference type="GO" id="GO:0070403">
    <property type="term" value="F:NAD+ binding"/>
    <property type="evidence" value="ECO:0007669"/>
    <property type="project" value="InterPro"/>
</dbReference>
<evidence type="ECO:0000256" key="8">
    <source>
        <dbReference type="PIRSR" id="PIRSR037938-1"/>
    </source>
</evidence>
<dbReference type="EMBL" id="SOZI01000021">
    <property type="protein sequence ID" value="TNY22693.1"/>
    <property type="molecule type" value="Genomic_DNA"/>
</dbReference>
<dbReference type="GO" id="GO:0046872">
    <property type="term" value="F:metal ion binding"/>
    <property type="evidence" value="ECO:0007669"/>
    <property type="project" value="UniProtKB-KW"/>
</dbReference>
<evidence type="ECO:0000256" key="3">
    <source>
        <dbReference type="ARBA" id="ARBA00012928"/>
    </source>
</evidence>
<accession>A0A5C5G0T8</accession>
<feature type="binding site" evidence="9">
    <location>
        <begin position="23"/>
        <end position="27"/>
    </location>
    <ligand>
        <name>NAD(+)</name>
        <dbReference type="ChEBI" id="CHEBI:57540"/>
    </ligand>
</feature>
<dbReference type="STRING" id="5288.A0A5C5G0T8"/>
<evidence type="ECO:0000256" key="9">
    <source>
        <dbReference type="PIRSR" id="PIRSR037938-2"/>
    </source>
</evidence>
<evidence type="ECO:0000256" key="7">
    <source>
        <dbReference type="ARBA" id="ARBA00023027"/>
    </source>
</evidence>
<dbReference type="Pfam" id="PF02146">
    <property type="entry name" value="SIR2"/>
    <property type="match status" value="1"/>
</dbReference>
<feature type="binding site" evidence="9">
    <location>
        <begin position="227"/>
        <end position="229"/>
    </location>
    <ligand>
        <name>NAD(+)</name>
        <dbReference type="ChEBI" id="CHEBI:57540"/>
    </ligand>
</feature>
<keyword evidence="4" id="KW-0808">Transferase</keyword>
<dbReference type="GO" id="GO:0005739">
    <property type="term" value="C:mitochondrion"/>
    <property type="evidence" value="ECO:0007669"/>
    <property type="project" value="UniProtKB-SubCell"/>
</dbReference>
<dbReference type="Gene3D" id="3.30.1600.10">
    <property type="entry name" value="SIR2/SIRT2 'Small Domain"/>
    <property type="match status" value="1"/>
</dbReference>
<feature type="non-terminal residue" evidence="13">
    <location>
        <position position="1"/>
    </location>
</feature>
<keyword evidence="14" id="KW-1185">Reference proteome</keyword>
<evidence type="ECO:0000256" key="4">
    <source>
        <dbReference type="ARBA" id="ARBA00022679"/>
    </source>
</evidence>
<dbReference type="SUPFAM" id="SSF52467">
    <property type="entry name" value="DHS-like NAD/FAD-binding domain"/>
    <property type="match status" value="1"/>
</dbReference>
<evidence type="ECO:0000256" key="6">
    <source>
        <dbReference type="ARBA" id="ARBA00022833"/>
    </source>
</evidence>
<name>A0A5C5G0T8_9BASI</name>
<dbReference type="GO" id="GO:0005634">
    <property type="term" value="C:nucleus"/>
    <property type="evidence" value="ECO:0007669"/>
    <property type="project" value="TreeGrafter"/>
</dbReference>
<dbReference type="PANTHER" id="PTHR11085">
    <property type="entry name" value="NAD-DEPENDENT PROTEIN DEACYLASE SIRTUIN-5, MITOCHONDRIAL-RELATED"/>
    <property type="match status" value="1"/>
</dbReference>
<feature type="active site" description="Proton acceptor" evidence="8 11">
    <location>
        <position position="125"/>
    </location>
</feature>
<feature type="binding site" evidence="9">
    <location>
        <begin position="105"/>
        <end position="108"/>
    </location>
    <ligand>
        <name>NAD(+)</name>
        <dbReference type="ChEBI" id="CHEBI:57540"/>
    </ligand>
</feature>
<feature type="binding site" evidence="9">
    <location>
        <begin position="203"/>
        <end position="204"/>
    </location>
    <ligand>
        <name>NAD(+)</name>
        <dbReference type="ChEBI" id="CHEBI:57540"/>
    </ligand>
</feature>
<feature type="binding site" evidence="10 11">
    <location>
        <position position="157"/>
    </location>
    <ligand>
        <name>Zn(2+)</name>
        <dbReference type="ChEBI" id="CHEBI:29105"/>
    </ligand>
</feature>
<feature type="binding site" evidence="10 11">
    <location>
        <position position="162"/>
    </location>
    <ligand>
        <name>Zn(2+)</name>
        <dbReference type="ChEBI" id="CHEBI:29105"/>
    </ligand>
</feature>